<reference evidence="4" key="1">
    <citation type="submission" date="2022-06" db="EMBL/GenBank/DDBJ databases">
        <title>Ornithinimicrobium JY.X270.</title>
        <authorList>
            <person name="Huang Y."/>
        </authorList>
    </citation>
    <scope>NUCLEOTIDE SEQUENCE</scope>
    <source>
        <strain evidence="4">JY.X270</strain>
    </source>
</reference>
<keyword evidence="1" id="KW-0808">Transferase</keyword>
<keyword evidence="2" id="KW-0677">Repeat</keyword>
<dbReference type="InterPro" id="IPR041561">
    <property type="entry name" value="PglD_N"/>
</dbReference>
<dbReference type="Gene3D" id="3.40.50.20">
    <property type="match status" value="1"/>
</dbReference>
<name>A0ABY4YIV4_9MICO</name>
<dbReference type="CDD" id="cd03360">
    <property type="entry name" value="LbH_AT_putative"/>
    <property type="match status" value="1"/>
</dbReference>
<dbReference type="Pfam" id="PF17836">
    <property type="entry name" value="PglD_N"/>
    <property type="match status" value="1"/>
</dbReference>
<evidence type="ECO:0000256" key="1">
    <source>
        <dbReference type="ARBA" id="ARBA00022679"/>
    </source>
</evidence>
<dbReference type="EMBL" id="CP099490">
    <property type="protein sequence ID" value="USQ76092.1"/>
    <property type="molecule type" value="Genomic_DNA"/>
</dbReference>
<dbReference type="PANTHER" id="PTHR43300:SF7">
    <property type="entry name" value="UDP-N-ACETYLBACILLOSAMINE N-ACETYLTRANSFERASE"/>
    <property type="match status" value="1"/>
</dbReference>
<evidence type="ECO:0000313" key="5">
    <source>
        <dbReference type="Proteomes" id="UP001056535"/>
    </source>
</evidence>
<organism evidence="4 5">
    <name type="scientific">Ornithinimicrobium cryptoxanthini</name>
    <dbReference type="NCBI Taxonomy" id="2934161"/>
    <lineage>
        <taxon>Bacteria</taxon>
        <taxon>Bacillati</taxon>
        <taxon>Actinomycetota</taxon>
        <taxon>Actinomycetes</taxon>
        <taxon>Micrococcales</taxon>
        <taxon>Ornithinimicrobiaceae</taxon>
        <taxon>Ornithinimicrobium</taxon>
    </lineage>
</organism>
<accession>A0ABY4YIV4</accession>
<dbReference type="RefSeq" id="WP_252620787.1">
    <property type="nucleotide sequence ID" value="NZ_CP099490.1"/>
</dbReference>
<dbReference type="SUPFAM" id="SSF51161">
    <property type="entry name" value="Trimeric LpxA-like enzymes"/>
    <property type="match status" value="1"/>
</dbReference>
<dbReference type="Gene3D" id="2.160.10.10">
    <property type="entry name" value="Hexapeptide repeat proteins"/>
    <property type="match status" value="1"/>
</dbReference>
<sequence length="214" mass="21874">MPEPLVIIGAGGFGREVADAVEAINRIEVKPRWTLVGVADDSPSKQNLERLAARGIAYLGVTQELIARHDRPLYAIGIGSPLVRRMLAVGLDEAGFTAATLIHPYASIGSQCNIGGGTIVLAGARLTTNIRLGRHVHINPNVTVGHDTVLEDYVSLNPASAVSGDCVVQSGAVIGVAAVVLNQLTVGPGALVGGGACVVKDVPAGATVKGVPAR</sequence>
<keyword evidence="5" id="KW-1185">Reference proteome</keyword>
<evidence type="ECO:0000259" key="3">
    <source>
        <dbReference type="Pfam" id="PF17836"/>
    </source>
</evidence>
<dbReference type="Proteomes" id="UP001056535">
    <property type="component" value="Chromosome"/>
</dbReference>
<dbReference type="InterPro" id="IPR050179">
    <property type="entry name" value="Trans_hexapeptide_repeat"/>
</dbReference>
<evidence type="ECO:0000256" key="2">
    <source>
        <dbReference type="ARBA" id="ARBA00022737"/>
    </source>
</evidence>
<protein>
    <submittedName>
        <fullName evidence="4">NeuD/PglB/VioB family sugar acetyltransferase</fullName>
    </submittedName>
</protein>
<feature type="domain" description="PglD N-terminal" evidence="3">
    <location>
        <begin position="5"/>
        <end position="88"/>
    </location>
</feature>
<evidence type="ECO:0000313" key="4">
    <source>
        <dbReference type="EMBL" id="USQ76092.1"/>
    </source>
</evidence>
<dbReference type="PANTHER" id="PTHR43300">
    <property type="entry name" value="ACETYLTRANSFERASE"/>
    <property type="match status" value="1"/>
</dbReference>
<gene>
    <name evidence="4" type="ORF">NF557_16095</name>
</gene>
<proteinExistence type="predicted"/>
<dbReference type="InterPro" id="IPR018357">
    <property type="entry name" value="Hexapep_transf_CS"/>
</dbReference>
<dbReference type="InterPro" id="IPR011004">
    <property type="entry name" value="Trimer_LpxA-like_sf"/>
</dbReference>
<dbReference type="NCBIfam" id="TIGR03570">
    <property type="entry name" value="NeuD_NnaD"/>
    <property type="match status" value="1"/>
</dbReference>
<dbReference type="PROSITE" id="PS00101">
    <property type="entry name" value="HEXAPEP_TRANSFERASES"/>
    <property type="match status" value="1"/>
</dbReference>
<dbReference type="InterPro" id="IPR020019">
    <property type="entry name" value="AcTrfase_PglD-like"/>
</dbReference>